<gene>
    <name evidence="5" type="ORF">SAMN02910418_02253</name>
</gene>
<dbReference type="RefSeq" id="WP_261977106.1">
    <property type="nucleotide sequence ID" value="NZ_FNQV01000017.1"/>
</dbReference>
<dbReference type="Gene3D" id="3.40.50.300">
    <property type="entry name" value="P-loop containing nucleotide triphosphate hydrolases"/>
    <property type="match status" value="1"/>
</dbReference>
<accession>A0A1H4DIB0</accession>
<proteinExistence type="predicted"/>
<dbReference type="InterPro" id="IPR003593">
    <property type="entry name" value="AAA+_ATPase"/>
</dbReference>
<dbReference type="PROSITE" id="PS50893">
    <property type="entry name" value="ABC_TRANSPORTER_2"/>
    <property type="match status" value="1"/>
</dbReference>
<keyword evidence="6" id="KW-1185">Reference proteome</keyword>
<dbReference type="GO" id="GO:0005886">
    <property type="term" value="C:plasma membrane"/>
    <property type="evidence" value="ECO:0007669"/>
    <property type="project" value="TreeGrafter"/>
</dbReference>
<dbReference type="GO" id="GO:0022857">
    <property type="term" value="F:transmembrane transporter activity"/>
    <property type="evidence" value="ECO:0007669"/>
    <property type="project" value="UniProtKB-ARBA"/>
</dbReference>
<dbReference type="Pfam" id="PF00005">
    <property type="entry name" value="ABC_tran"/>
    <property type="match status" value="1"/>
</dbReference>
<evidence type="ECO:0000256" key="2">
    <source>
        <dbReference type="ARBA" id="ARBA00022741"/>
    </source>
</evidence>
<organism evidence="5 6">
    <name type="scientific">Bowdeniella nasicola</name>
    <dbReference type="NCBI Taxonomy" id="208480"/>
    <lineage>
        <taxon>Bacteria</taxon>
        <taxon>Bacillati</taxon>
        <taxon>Actinomycetota</taxon>
        <taxon>Actinomycetes</taxon>
        <taxon>Actinomycetales</taxon>
        <taxon>Actinomycetaceae</taxon>
        <taxon>Bowdeniella</taxon>
    </lineage>
</organism>
<dbReference type="PANTHER" id="PTHR24220:SF685">
    <property type="entry name" value="ABC TRANSPORTER RELATED"/>
    <property type="match status" value="1"/>
</dbReference>
<name>A0A1H4DIB0_9ACTO</name>
<reference evidence="6" key="1">
    <citation type="submission" date="2016-10" db="EMBL/GenBank/DDBJ databases">
        <authorList>
            <person name="Varghese N."/>
            <person name="Submissions S."/>
        </authorList>
    </citation>
    <scope>NUCLEOTIDE SEQUENCE [LARGE SCALE GENOMIC DNA]</scope>
    <source>
        <strain evidence="6">KPR-1</strain>
    </source>
</reference>
<feature type="domain" description="ABC transporter" evidence="4">
    <location>
        <begin position="11"/>
        <end position="248"/>
    </location>
</feature>
<dbReference type="InterPro" id="IPR003439">
    <property type="entry name" value="ABC_transporter-like_ATP-bd"/>
</dbReference>
<evidence type="ECO:0000256" key="3">
    <source>
        <dbReference type="ARBA" id="ARBA00022840"/>
    </source>
</evidence>
<keyword evidence="1" id="KW-0813">Transport</keyword>
<dbReference type="CDD" id="cd03255">
    <property type="entry name" value="ABC_MJ0796_LolCDE_FtsE"/>
    <property type="match status" value="1"/>
</dbReference>
<dbReference type="Proteomes" id="UP000199288">
    <property type="component" value="Unassembled WGS sequence"/>
</dbReference>
<dbReference type="SUPFAM" id="SSF52540">
    <property type="entry name" value="P-loop containing nucleoside triphosphate hydrolases"/>
    <property type="match status" value="1"/>
</dbReference>
<dbReference type="FunFam" id="3.40.50.300:FF:000032">
    <property type="entry name" value="Export ABC transporter ATP-binding protein"/>
    <property type="match status" value="1"/>
</dbReference>
<sequence>MSSSADSRIALAGRNLTKVYGSGESAVRALSDVSLDIPPGQFTAIMGPSGSGKSTLLHILAGLEEPTGGHVEVSGANLTTMSENERTELRRDRIGFVFQSYNLVPHFSARQNITLPLDLAGRTINDADLTRITDALSLTDRLEHLPSELSGGQQQRTAIARALITDPDVIMADEPTGNLDNRTSAEVLSLLRSAVREFGQTLVLVTHDPMAAAYADNVLLLTDGTIAGTVEHPSYDSVVTALDALRAVNSSVV</sequence>
<evidence type="ECO:0000259" key="4">
    <source>
        <dbReference type="PROSITE" id="PS50893"/>
    </source>
</evidence>
<dbReference type="InterPro" id="IPR027417">
    <property type="entry name" value="P-loop_NTPase"/>
</dbReference>
<evidence type="ECO:0000256" key="1">
    <source>
        <dbReference type="ARBA" id="ARBA00022448"/>
    </source>
</evidence>
<dbReference type="InterPro" id="IPR017911">
    <property type="entry name" value="MacB-like_ATP-bd"/>
</dbReference>
<dbReference type="GO" id="GO:0098796">
    <property type="term" value="C:membrane protein complex"/>
    <property type="evidence" value="ECO:0007669"/>
    <property type="project" value="UniProtKB-ARBA"/>
</dbReference>
<evidence type="ECO:0000313" key="6">
    <source>
        <dbReference type="Proteomes" id="UP000199288"/>
    </source>
</evidence>
<dbReference type="AlphaFoldDB" id="A0A1H4DIB0"/>
<dbReference type="SMART" id="SM00382">
    <property type="entry name" value="AAA"/>
    <property type="match status" value="1"/>
</dbReference>
<keyword evidence="2" id="KW-0547">Nucleotide-binding</keyword>
<dbReference type="InterPro" id="IPR015854">
    <property type="entry name" value="ABC_transpr_LolD-like"/>
</dbReference>
<dbReference type="EMBL" id="FNQV01000017">
    <property type="protein sequence ID" value="SEA72505.1"/>
    <property type="molecule type" value="Genomic_DNA"/>
</dbReference>
<dbReference type="PANTHER" id="PTHR24220">
    <property type="entry name" value="IMPORT ATP-BINDING PROTEIN"/>
    <property type="match status" value="1"/>
</dbReference>
<protein>
    <submittedName>
        <fullName evidence="5">Putative ABC transport system ATP-binding protein</fullName>
    </submittedName>
</protein>
<keyword evidence="3 5" id="KW-0067">ATP-binding</keyword>
<evidence type="ECO:0000313" key="5">
    <source>
        <dbReference type="EMBL" id="SEA72505.1"/>
    </source>
</evidence>
<dbReference type="GO" id="GO:0016887">
    <property type="term" value="F:ATP hydrolysis activity"/>
    <property type="evidence" value="ECO:0007669"/>
    <property type="project" value="InterPro"/>
</dbReference>
<dbReference type="GO" id="GO:0005524">
    <property type="term" value="F:ATP binding"/>
    <property type="evidence" value="ECO:0007669"/>
    <property type="project" value="UniProtKB-KW"/>
</dbReference>